<comment type="caution">
    <text evidence="6">The sequence shown here is derived from an EMBL/GenBank/DDBJ whole genome shotgun (WGS) entry which is preliminary data.</text>
</comment>
<organism evidence="6 7">
    <name type="scientific">Legionella bozemanae</name>
    <name type="common">Fluoribacter bozemanae</name>
    <dbReference type="NCBI Taxonomy" id="447"/>
    <lineage>
        <taxon>Bacteria</taxon>
        <taxon>Pseudomonadati</taxon>
        <taxon>Pseudomonadota</taxon>
        <taxon>Gammaproteobacteria</taxon>
        <taxon>Legionellales</taxon>
        <taxon>Legionellaceae</taxon>
        <taxon>Legionella</taxon>
    </lineage>
</organism>
<comment type="cofactor">
    <cofactor evidence="3">
        <name>pyridoxal 5'-phosphate</name>
        <dbReference type="ChEBI" id="CHEBI:597326"/>
    </cofactor>
</comment>
<dbReference type="InterPro" id="IPR029066">
    <property type="entry name" value="PLP-binding_barrel"/>
</dbReference>
<dbReference type="SUPFAM" id="SSF51419">
    <property type="entry name" value="PLP-binding barrel"/>
    <property type="match status" value="1"/>
</dbReference>
<evidence type="ECO:0000259" key="5">
    <source>
        <dbReference type="Pfam" id="PF01168"/>
    </source>
</evidence>
<proteinExistence type="inferred from homology"/>
<feature type="modified residue" description="N6-(pyridoxal phosphate)lysine" evidence="2 3">
    <location>
        <position position="37"/>
    </location>
</feature>
<dbReference type="STRING" id="447.Lboz_2851"/>
<evidence type="ECO:0000256" key="1">
    <source>
        <dbReference type="ARBA" id="ARBA00022898"/>
    </source>
</evidence>
<evidence type="ECO:0000256" key="4">
    <source>
        <dbReference type="RuleBase" id="RU004514"/>
    </source>
</evidence>
<keyword evidence="7" id="KW-1185">Reference proteome</keyword>
<comment type="function">
    <text evidence="2">Pyridoxal 5'-phosphate (PLP)-binding protein, which is involved in PLP homeostasis.</text>
</comment>
<evidence type="ECO:0000256" key="3">
    <source>
        <dbReference type="PIRSR" id="PIRSR004848-1"/>
    </source>
</evidence>
<dbReference type="PANTHER" id="PTHR10146:SF14">
    <property type="entry name" value="PYRIDOXAL PHOSPHATE HOMEOSTASIS PROTEIN"/>
    <property type="match status" value="1"/>
</dbReference>
<dbReference type="EMBL" id="LNXU01000032">
    <property type="protein sequence ID" value="KTC71274.1"/>
    <property type="molecule type" value="Genomic_DNA"/>
</dbReference>
<accession>A0A0W0RJK7</accession>
<dbReference type="PATRIC" id="fig|447.4.peg.3035"/>
<dbReference type="PANTHER" id="PTHR10146">
    <property type="entry name" value="PROLINE SYNTHETASE CO-TRANSCRIBED BACTERIAL HOMOLOG PROTEIN"/>
    <property type="match status" value="1"/>
</dbReference>
<dbReference type="Pfam" id="PF01168">
    <property type="entry name" value="Ala_racemase_N"/>
    <property type="match status" value="1"/>
</dbReference>
<dbReference type="CDD" id="cd06824">
    <property type="entry name" value="PLPDE_III_Yggs_like"/>
    <property type="match status" value="1"/>
</dbReference>
<dbReference type="HAMAP" id="MF_02087">
    <property type="entry name" value="PLP_homeostasis"/>
    <property type="match status" value="1"/>
</dbReference>
<evidence type="ECO:0000313" key="6">
    <source>
        <dbReference type="EMBL" id="KTC71274.1"/>
    </source>
</evidence>
<sequence>MIMNLQQNLHQIKQLIKQSELDFDRKPGSVLLLAVSKQQSIEAISQLFHLGVTHFGESYFQEAQQKINALRNMPICWHFIGPIQSNKTKGIATSFHWVHSVSRLKIAQHLNKYRPPHLDPLNICLQINLVDEKTKSGIPPEDAAELALTASQLPHLKLRGLMTIPPPQQDKQTQYDLFMQLNQLMHALNQELRLNMDTLSMGMSDDLVSAIKAGATIVRVGRALFGERQKQSDAI</sequence>
<name>A0A0W0RJK7_LEGBO</name>
<reference evidence="6 7" key="1">
    <citation type="submission" date="2015-11" db="EMBL/GenBank/DDBJ databases">
        <title>Genomic analysis of 38 Legionella species identifies large and diverse effector repertoires.</title>
        <authorList>
            <person name="Burstein D."/>
            <person name="Amaro F."/>
            <person name="Zusman T."/>
            <person name="Lifshitz Z."/>
            <person name="Cohen O."/>
            <person name="Gilbert J.A."/>
            <person name="Pupko T."/>
            <person name="Shuman H.A."/>
            <person name="Segal G."/>
        </authorList>
    </citation>
    <scope>NUCLEOTIDE SEQUENCE [LARGE SCALE GENOMIC DNA]</scope>
    <source>
        <strain evidence="6 7">WIGA</strain>
    </source>
</reference>
<feature type="domain" description="Alanine racemase N-terminal" evidence="5">
    <location>
        <begin position="31"/>
        <end position="228"/>
    </location>
</feature>
<dbReference type="Gene3D" id="3.20.20.10">
    <property type="entry name" value="Alanine racemase"/>
    <property type="match status" value="1"/>
</dbReference>
<dbReference type="NCBIfam" id="TIGR00044">
    <property type="entry name" value="YggS family pyridoxal phosphate-dependent enzyme"/>
    <property type="match status" value="1"/>
</dbReference>
<dbReference type="GO" id="GO:0030170">
    <property type="term" value="F:pyridoxal phosphate binding"/>
    <property type="evidence" value="ECO:0007669"/>
    <property type="project" value="UniProtKB-UniRule"/>
</dbReference>
<dbReference type="InterPro" id="IPR001608">
    <property type="entry name" value="Ala_racemase_N"/>
</dbReference>
<evidence type="ECO:0000313" key="7">
    <source>
        <dbReference type="Proteomes" id="UP000054695"/>
    </source>
</evidence>
<dbReference type="AlphaFoldDB" id="A0A0W0RJK7"/>
<protein>
    <recommendedName>
        <fullName evidence="2">Pyridoxal phosphate homeostasis protein</fullName>
        <shortName evidence="2">PLP homeostasis protein</shortName>
    </recommendedName>
</protein>
<dbReference type="PROSITE" id="PS01211">
    <property type="entry name" value="UPF0001"/>
    <property type="match status" value="1"/>
</dbReference>
<keyword evidence="1 2" id="KW-0663">Pyridoxal phosphate</keyword>
<dbReference type="InterPro" id="IPR011078">
    <property type="entry name" value="PyrdxlP_homeostasis"/>
</dbReference>
<dbReference type="Proteomes" id="UP000054695">
    <property type="component" value="Unassembled WGS sequence"/>
</dbReference>
<dbReference type="PIRSF" id="PIRSF004848">
    <property type="entry name" value="YBL036c_PLPDEIII"/>
    <property type="match status" value="1"/>
</dbReference>
<dbReference type="FunFam" id="3.20.20.10:FF:000018">
    <property type="entry name" value="Pyridoxal phosphate homeostasis protein"/>
    <property type="match status" value="1"/>
</dbReference>
<gene>
    <name evidence="6" type="ORF">Lboz_2851</name>
</gene>
<comment type="similarity">
    <text evidence="2 4">Belongs to the pyridoxal phosphate-binding protein YggS/PROSC family.</text>
</comment>
<evidence type="ECO:0000256" key="2">
    <source>
        <dbReference type="HAMAP-Rule" id="MF_02087"/>
    </source>
</evidence>